<dbReference type="InterPro" id="IPR015300">
    <property type="entry name" value="DNA-bd_pseudobarrel_sf"/>
</dbReference>
<organism evidence="7 8">
    <name type="scientific">Rhamnella rubrinervis</name>
    <dbReference type="NCBI Taxonomy" id="2594499"/>
    <lineage>
        <taxon>Eukaryota</taxon>
        <taxon>Viridiplantae</taxon>
        <taxon>Streptophyta</taxon>
        <taxon>Embryophyta</taxon>
        <taxon>Tracheophyta</taxon>
        <taxon>Spermatophyta</taxon>
        <taxon>Magnoliopsida</taxon>
        <taxon>eudicotyledons</taxon>
        <taxon>Gunneridae</taxon>
        <taxon>Pentapetalae</taxon>
        <taxon>rosids</taxon>
        <taxon>fabids</taxon>
        <taxon>Rosales</taxon>
        <taxon>Rhamnaceae</taxon>
        <taxon>rhamnoid group</taxon>
        <taxon>Rhamneae</taxon>
        <taxon>Rhamnella</taxon>
    </lineage>
</organism>
<keyword evidence="2" id="KW-0805">Transcription regulation</keyword>
<dbReference type="InterPro" id="IPR003340">
    <property type="entry name" value="B3_DNA-bd"/>
</dbReference>
<evidence type="ECO:0000259" key="6">
    <source>
        <dbReference type="SMART" id="SM01019"/>
    </source>
</evidence>
<dbReference type="Proteomes" id="UP000796880">
    <property type="component" value="Unassembled WGS sequence"/>
</dbReference>
<accession>A0A8K0DWQ1</accession>
<keyword evidence="5" id="KW-0539">Nucleus</keyword>
<evidence type="ECO:0000313" key="8">
    <source>
        <dbReference type="Proteomes" id="UP000796880"/>
    </source>
</evidence>
<evidence type="ECO:0000256" key="3">
    <source>
        <dbReference type="ARBA" id="ARBA00023125"/>
    </source>
</evidence>
<dbReference type="Gene3D" id="2.40.330.10">
    <property type="entry name" value="DNA-binding pseudobarrel domain"/>
    <property type="match status" value="1"/>
</dbReference>
<keyword evidence="8" id="KW-1185">Reference proteome</keyword>
<keyword evidence="4" id="KW-0804">Transcription</keyword>
<dbReference type="EMBL" id="VOIH02000009">
    <property type="protein sequence ID" value="KAF3438081.1"/>
    <property type="molecule type" value="Genomic_DNA"/>
</dbReference>
<feature type="domain" description="TF-B3" evidence="6">
    <location>
        <begin position="5"/>
        <end position="100"/>
    </location>
</feature>
<protein>
    <recommendedName>
        <fullName evidence="6">TF-B3 domain-containing protein</fullName>
    </recommendedName>
</protein>
<proteinExistence type="predicted"/>
<evidence type="ECO:0000313" key="7">
    <source>
        <dbReference type="EMBL" id="KAF3438081.1"/>
    </source>
</evidence>
<sequence length="106" mass="12509">MAGEFVKILTPSDVSQRLAIPIEFLGDQYRGGEQLMVVDTQTQNMYKFVLSTRQGPYRKPVFIKEWLKYSRDQQLQAGQKLYFWKNDNEEFYRIQVLRDLLGAGLR</sequence>
<gene>
    <name evidence="7" type="ORF">FNV43_RR20837</name>
</gene>
<evidence type="ECO:0000256" key="4">
    <source>
        <dbReference type="ARBA" id="ARBA00023163"/>
    </source>
</evidence>
<evidence type="ECO:0000256" key="5">
    <source>
        <dbReference type="ARBA" id="ARBA00023242"/>
    </source>
</evidence>
<dbReference type="GO" id="GO:0005634">
    <property type="term" value="C:nucleus"/>
    <property type="evidence" value="ECO:0007669"/>
    <property type="project" value="UniProtKB-SubCell"/>
</dbReference>
<evidence type="ECO:0000256" key="2">
    <source>
        <dbReference type="ARBA" id="ARBA00023015"/>
    </source>
</evidence>
<keyword evidence="3" id="KW-0238">DNA-binding</keyword>
<dbReference type="SUPFAM" id="SSF101936">
    <property type="entry name" value="DNA-binding pseudobarrel domain"/>
    <property type="match status" value="1"/>
</dbReference>
<name>A0A8K0DWQ1_9ROSA</name>
<dbReference type="AlphaFoldDB" id="A0A8K0DWQ1"/>
<evidence type="ECO:0000256" key="1">
    <source>
        <dbReference type="ARBA" id="ARBA00004123"/>
    </source>
</evidence>
<dbReference type="GO" id="GO:0003677">
    <property type="term" value="F:DNA binding"/>
    <property type="evidence" value="ECO:0007669"/>
    <property type="project" value="UniProtKB-KW"/>
</dbReference>
<comment type="subcellular location">
    <subcellularLocation>
        <location evidence="1">Nucleus</location>
    </subcellularLocation>
</comment>
<comment type="caution">
    <text evidence="7">The sequence shown here is derived from an EMBL/GenBank/DDBJ whole genome shotgun (WGS) entry which is preliminary data.</text>
</comment>
<dbReference type="OrthoDB" id="810421at2759"/>
<reference evidence="7" key="1">
    <citation type="submission" date="2020-03" db="EMBL/GenBank/DDBJ databases">
        <title>A high-quality chromosome-level genome assembly of a woody plant with both climbing and erect habits, Rhamnella rubrinervis.</title>
        <authorList>
            <person name="Lu Z."/>
            <person name="Yang Y."/>
            <person name="Zhu X."/>
            <person name="Sun Y."/>
        </authorList>
    </citation>
    <scope>NUCLEOTIDE SEQUENCE</scope>
    <source>
        <strain evidence="7">BYM</strain>
        <tissue evidence="7">Leaf</tissue>
    </source>
</reference>
<dbReference type="SMART" id="SM01019">
    <property type="entry name" value="B3"/>
    <property type="match status" value="1"/>
</dbReference>
<dbReference type="CDD" id="cd10017">
    <property type="entry name" value="B3_DNA"/>
    <property type="match status" value="1"/>
</dbReference>